<feature type="compositionally biased region" description="Pro residues" evidence="1">
    <location>
        <begin position="1140"/>
        <end position="1155"/>
    </location>
</feature>
<gene>
    <name evidence="5" type="ORF">N7492_007251</name>
</gene>
<dbReference type="Pfam" id="PF25480">
    <property type="entry name" value="DUF7904"/>
    <property type="match status" value="1"/>
</dbReference>
<dbReference type="Proteomes" id="UP001146351">
    <property type="component" value="Unassembled WGS sequence"/>
</dbReference>
<feature type="domain" description="DUF4045" evidence="3">
    <location>
        <begin position="8"/>
        <end position="759"/>
    </location>
</feature>
<protein>
    <recommendedName>
        <fullName evidence="7">Gelsolin repeat protein</fullName>
    </recommendedName>
</protein>
<sequence length="1653" mass="180566">MTTPTDGSEDVNDFLLRIRELGERRDKEDDERTKRLEDEILQGRKERQARRAERARSIADSPTLNPSRLSVSSLGPPSIDPPEHLEPTLQTQSPETPGGANSIQEAGPLDADEKRRGSVQDSETESPSRTRPTLSRSRAGTLSWQQRPQSRDFGSRSPGSTSPTRSSHLRNASTASEENQLSRAQIANSLSSKDPTWFRQTADRGFGSPAFRKNEERLENQADLGPSCRLPGMSRESTVEPEHEDDSREKSPSPPRTASTVGESYSSHRFSSVSSVSPATGTASPVAISDAPKLDPPQAEAPADDPMPPSPTQRRMSPERARSTSPTKGLGGFVQSAMMKRSDTVSKRWSAQIPQGLSRSNSVISNRSSVAVPTLGTSVSDMTPTAASRGDKETSSLPTQRPNSSHSEATVHLPETDERPKTPSYTVNDTTARTEASPSRSRYSHARSTSSITTDSQNDGPSSPYTSRTMDPKRWSPTKASWLESALNRPESPRTQRPPSLQPSWATHRQSRGSVDMGRVNNFKEVTPVGLMRTPPPGSHFKKPSITGPQSIFGSPIATKPKEPFPEPHAKSTDDEPLAAKTETEEGVMEEPEAKHESLKAEPVKTDVAEKVKEEEVQSPSPVTSEPQIQEQPVELEGLSKQVPTRKSPPPPLSPKPNFSRPTRGPISPKPQPQNPAMDFRANLRKREVVKDSGEEKQPEFKNVFGRLKKTETRNYVAPDELKSNILRGKAALNVTGGPKKTERVDELKESLVKQKEAMKAGGGSIRRKAAEEKDVPEKPHASVPEAIAKRHTMTKSNSTRRPNTEQNPEISTGISPERPFLDRVPLSPSVTEEKPTQEESRETSPTANEPRAITTDSPLPASPVFDEKPPREQPRELSPIQPEPKAIGIDSQPSSSPKEKPKDALPTTRPWMRPVEKAPQENNNSSVRGLPSAKFATARTAAANPGPAAKGKLAGRINPALAGILSRGPPATPESPKSPVALSGDSSPVPPSAPLTHMTKGRAKGPNRRLPKGDTAPAVSSAEDTKEVGAISSPEVKPSQTSTPEPSLPSEPPSERQSKSSLVLDTETVQKTESSFFQKLPGVNTSFQDALNSGLQQRLGRFSPLSSPSSPSESSLPGRGDRNSIRGLDSPRPMSPSSKPVPPPKSTSPSPSPSTPTTKPQWAQSTRYMSASPSPLRTSFNENSRELPPTPPHKVIPGVTVASASPRNSQQVSPPVPSKRSDIALDKPADHRLSRKMSAPSLVAQAAEAREVIAGFFKTYPHPRDRMDIDPQLMLLEKPEDPKIRTVKRHIWEITGGGKRQELPINQEYVLYEGSMYVCVHSFEADGSNGSEVYLWCGDDVSEAALEDAQLFARKIARENSCKLQVIRQGKEQVRFIQALGGIIITRRGSSSRHTSSALYMLCGRKHLGHMAFDEVDYSLRNLCSGFPYVISAPFGNMYLWKGKGSGPEETGAARLISMDLGLTGEFEEVAEGEEPESFYEVFAGSREASPHMSSDYWQLKPKSDHFGTRLLRVDHELGQPSRFWMRRPGSGSPVVRPNDTVQEVEPFCYKDLTERGVYVLDTFFEIYVIVGEQASQKSAEFASAVVFAHEYGILAASLQDRPFIPKSFVALGGIPDRCQSAFRKWDPRALLAPCVFPLDVAIEALRSEDRP</sequence>
<dbReference type="SMART" id="SM00262">
    <property type="entry name" value="GEL"/>
    <property type="match status" value="3"/>
</dbReference>
<dbReference type="GO" id="GO:0051016">
    <property type="term" value="P:barbed-end actin filament capping"/>
    <property type="evidence" value="ECO:0007669"/>
    <property type="project" value="TreeGrafter"/>
</dbReference>
<keyword evidence="6" id="KW-1185">Reference proteome</keyword>
<feature type="compositionally biased region" description="Polar residues" evidence="1">
    <location>
        <begin position="347"/>
        <end position="357"/>
    </location>
</feature>
<reference evidence="5" key="1">
    <citation type="submission" date="2022-11" db="EMBL/GenBank/DDBJ databases">
        <authorList>
            <person name="Petersen C."/>
        </authorList>
    </citation>
    <scope>NUCLEOTIDE SEQUENCE</scope>
    <source>
        <strain evidence="5">IBT 21917</strain>
    </source>
</reference>
<feature type="compositionally biased region" description="Polar residues" evidence="1">
    <location>
        <begin position="169"/>
        <end position="194"/>
    </location>
</feature>
<dbReference type="InterPro" id="IPR007122">
    <property type="entry name" value="Villin/Gelsolin"/>
</dbReference>
<evidence type="ECO:0000259" key="2">
    <source>
        <dbReference type="Pfam" id="PF00626"/>
    </source>
</evidence>
<feature type="compositionally biased region" description="Basic and acidic residues" evidence="1">
    <location>
        <begin position="22"/>
        <end position="57"/>
    </location>
</feature>
<feature type="compositionally biased region" description="Basic residues" evidence="1">
    <location>
        <begin position="1000"/>
        <end position="1011"/>
    </location>
</feature>
<dbReference type="GO" id="GO:0005546">
    <property type="term" value="F:phosphatidylinositol-4,5-bisphosphate binding"/>
    <property type="evidence" value="ECO:0007669"/>
    <property type="project" value="TreeGrafter"/>
</dbReference>
<feature type="compositionally biased region" description="Basic and acidic residues" evidence="1">
    <location>
        <begin position="237"/>
        <end position="251"/>
    </location>
</feature>
<dbReference type="GO" id="GO:0051014">
    <property type="term" value="P:actin filament severing"/>
    <property type="evidence" value="ECO:0007669"/>
    <property type="project" value="TreeGrafter"/>
</dbReference>
<evidence type="ECO:0000313" key="5">
    <source>
        <dbReference type="EMBL" id="KAJ5161859.1"/>
    </source>
</evidence>
<feature type="compositionally biased region" description="Low complexity" evidence="1">
    <location>
        <begin position="264"/>
        <end position="277"/>
    </location>
</feature>
<feature type="compositionally biased region" description="Basic and acidic residues" evidence="1">
    <location>
        <begin position="832"/>
        <end position="843"/>
    </location>
</feature>
<dbReference type="InterPro" id="IPR007123">
    <property type="entry name" value="Gelsolin-like_dom"/>
</dbReference>
<evidence type="ECO:0000259" key="4">
    <source>
        <dbReference type="Pfam" id="PF25480"/>
    </source>
</evidence>
<feature type="region of interest" description="Disordered" evidence="1">
    <location>
        <begin position="756"/>
        <end position="1224"/>
    </location>
</feature>
<dbReference type="OrthoDB" id="6375767at2759"/>
<feature type="compositionally biased region" description="Polar residues" evidence="1">
    <location>
        <begin position="423"/>
        <end position="469"/>
    </location>
</feature>
<feature type="compositionally biased region" description="Polar residues" evidence="1">
    <location>
        <begin position="1060"/>
        <end position="1097"/>
    </location>
</feature>
<dbReference type="PANTHER" id="PTHR11977">
    <property type="entry name" value="VILLIN"/>
    <property type="match status" value="1"/>
</dbReference>
<evidence type="ECO:0000259" key="3">
    <source>
        <dbReference type="Pfam" id="PF13254"/>
    </source>
</evidence>
<dbReference type="GO" id="GO:0005737">
    <property type="term" value="C:cytoplasm"/>
    <property type="evidence" value="ECO:0007669"/>
    <property type="project" value="TreeGrafter"/>
</dbReference>
<feature type="region of interest" description="Disordered" evidence="1">
    <location>
        <begin position="22"/>
        <end position="702"/>
    </location>
</feature>
<feature type="compositionally biased region" description="Low complexity" evidence="1">
    <location>
        <begin position="358"/>
        <end position="370"/>
    </location>
</feature>
<reference evidence="5" key="2">
    <citation type="journal article" date="2023" name="IMA Fungus">
        <title>Comparative genomic study of the Penicillium genus elucidates a diverse pangenome and 15 lateral gene transfer events.</title>
        <authorList>
            <person name="Petersen C."/>
            <person name="Sorensen T."/>
            <person name="Nielsen M.R."/>
            <person name="Sondergaard T.E."/>
            <person name="Sorensen J.L."/>
            <person name="Fitzpatrick D.A."/>
            <person name="Frisvad J.C."/>
            <person name="Nielsen K.L."/>
        </authorList>
    </citation>
    <scope>NUCLEOTIDE SEQUENCE</scope>
    <source>
        <strain evidence="5">IBT 21917</strain>
    </source>
</reference>
<dbReference type="GO" id="GO:0008154">
    <property type="term" value="P:actin polymerization or depolymerization"/>
    <property type="evidence" value="ECO:0007669"/>
    <property type="project" value="TreeGrafter"/>
</dbReference>
<dbReference type="PANTHER" id="PTHR11977:SF133">
    <property type="entry name" value="DUF4045 DOMAIN-CONTAINING PROTEIN"/>
    <property type="match status" value="1"/>
</dbReference>
<feature type="compositionally biased region" description="Basic and acidic residues" evidence="1">
    <location>
        <begin position="866"/>
        <end position="876"/>
    </location>
</feature>
<feature type="compositionally biased region" description="Polar residues" evidence="1">
    <location>
        <begin position="88"/>
        <end position="104"/>
    </location>
</feature>
<feature type="compositionally biased region" description="Polar residues" evidence="1">
    <location>
        <begin position="1203"/>
        <end position="1214"/>
    </location>
</feature>
<name>A0A9W9I0Z1_9EURO</name>
<feature type="compositionally biased region" description="Polar residues" evidence="1">
    <location>
        <begin position="493"/>
        <end position="508"/>
    </location>
</feature>
<dbReference type="GO" id="GO:0051015">
    <property type="term" value="F:actin filament binding"/>
    <property type="evidence" value="ECO:0007669"/>
    <property type="project" value="InterPro"/>
</dbReference>
<dbReference type="Pfam" id="PF00626">
    <property type="entry name" value="Gelsolin"/>
    <property type="match status" value="1"/>
</dbReference>
<feature type="compositionally biased region" description="Polar residues" evidence="1">
    <location>
        <begin position="618"/>
        <end position="631"/>
    </location>
</feature>
<evidence type="ECO:0008006" key="7">
    <source>
        <dbReference type="Google" id="ProtNLM"/>
    </source>
</evidence>
<dbReference type="Pfam" id="PF13254">
    <property type="entry name" value="DUF4045"/>
    <property type="match status" value="1"/>
</dbReference>
<proteinExistence type="predicted"/>
<feature type="compositionally biased region" description="Basic and acidic residues" evidence="1">
    <location>
        <begin position="592"/>
        <end position="616"/>
    </location>
</feature>
<feature type="compositionally biased region" description="Low complexity" evidence="1">
    <location>
        <begin position="155"/>
        <end position="166"/>
    </location>
</feature>
<comment type="caution">
    <text evidence="5">The sequence shown here is derived from an EMBL/GenBank/DDBJ whole genome shotgun (WGS) entry which is preliminary data.</text>
</comment>
<feature type="compositionally biased region" description="Polar residues" evidence="1">
    <location>
        <begin position="795"/>
        <end position="815"/>
    </location>
</feature>
<dbReference type="EMBL" id="JAPQKO010000005">
    <property type="protein sequence ID" value="KAJ5161859.1"/>
    <property type="molecule type" value="Genomic_DNA"/>
</dbReference>
<dbReference type="InterPro" id="IPR057226">
    <property type="entry name" value="DUF7904"/>
</dbReference>
<evidence type="ECO:0000256" key="1">
    <source>
        <dbReference type="SAM" id="MobiDB-lite"/>
    </source>
</evidence>
<accession>A0A9W9I0Z1</accession>
<organism evidence="5 6">
    <name type="scientific">Penicillium capsulatum</name>
    <dbReference type="NCBI Taxonomy" id="69766"/>
    <lineage>
        <taxon>Eukaryota</taxon>
        <taxon>Fungi</taxon>
        <taxon>Dikarya</taxon>
        <taxon>Ascomycota</taxon>
        <taxon>Pezizomycotina</taxon>
        <taxon>Eurotiomycetes</taxon>
        <taxon>Eurotiomycetidae</taxon>
        <taxon>Eurotiales</taxon>
        <taxon>Aspergillaceae</taxon>
        <taxon>Penicillium</taxon>
    </lineage>
</organism>
<feature type="compositionally biased region" description="Basic and acidic residues" evidence="1">
    <location>
        <begin position="685"/>
        <end position="700"/>
    </location>
</feature>
<dbReference type="SUPFAM" id="SSF55753">
    <property type="entry name" value="Actin depolymerizing proteins"/>
    <property type="match status" value="3"/>
</dbReference>
<dbReference type="Gene3D" id="3.40.20.10">
    <property type="entry name" value="Severin"/>
    <property type="match status" value="3"/>
</dbReference>
<dbReference type="InterPro" id="IPR025118">
    <property type="entry name" value="DUF4045"/>
</dbReference>
<dbReference type="GO" id="GO:0015629">
    <property type="term" value="C:actin cytoskeleton"/>
    <property type="evidence" value="ECO:0007669"/>
    <property type="project" value="TreeGrafter"/>
</dbReference>
<feature type="compositionally biased region" description="Polar residues" evidence="1">
    <location>
        <begin position="1162"/>
        <end position="1183"/>
    </location>
</feature>
<feature type="compositionally biased region" description="Low complexity" evidence="1">
    <location>
        <begin position="1104"/>
        <end position="1118"/>
    </location>
</feature>
<evidence type="ECO:0000313" key="6">
    <source>
        <dbReference type="Proteomes" id="UP001146351"/>
    </source>
</evidence>
<feature type="compositionally biased region" description="Polar residues" evidence="1">
    <location>
        <begin position="395"/>
        <end position="408"/>
    </location>
</feature>
<feature type="compositionally biased region" description="Polar residues" evidence="1">
    <location>
        <begin position="60"/>
        <end position="75"/>
    </location>
</feature>
<feature type="compositionally biased region" description="Basic and acidic residues" evidence="1">
    <location>
        <begin position="769"/>
        <end position="781"/>
    </location>
</feature>
<feature type="domain" description="DUF7904" evidence="4">
    <location>
        <begin position="1292"/>
        <end position="1389"/>
    </location>
</feature>
<feature type="compositionally biased region" description="Basic and acidic residues" evidence="1">
    <location>
        <begin position="560"/>
        <end position="574"/>
    </location>
</feature>
<dbReference type="InterPro" id="IPR029006">
    <property type="entry name" value="ADF-H/Gelsolin-like_dom_sf"/>
</dbReference>
<feature type="domain" description="Gelsolin-like" evidence="2">
    <location>
        <begin position="1542"/>
        <end position="1584"/>
    </location>
</feature>
<feature type="compositionally biased region" description="Low complexity" evidence="1">
    <location>
        <begin position="127"/>
        <end position="138"/>
    </location>
</feature>
<feature type="compositionally biased region" description="Low complexity" evidence="1">
    <location>
        <begin position="932"/>
        <end position="956"/>
    </location>
</feature>
<feature type="compositionally biased region" description="Polar residues" evidence="1">
    <location>
        <begin position="375"/>
        <end position="386"/>
    </location>
</feature>